<dbReference type="PROSITE" id="PS51379">
    <property type="entry name" value="4FE4S_FER_2"/>
    <property type="match status" value="1"/>
</dbReference>
<dbReference type="Pfam" id="PF17921">
    <property type="entry name" value="Integrase_H2C2"/>
    <property type="match status" value="1"/>
</dbReference>
<dbReference type="InterPro" id="IPR043128">
    <property type="entry name" value="Rev_trsase/Diguanyl_cyclase"/>
</dbReference>
<dbReference type="SUPFAM" id="SSF56672">
    <property type="entry name" value="DNA/RNA polymerases"/>
    <property type="match status" value="1"/>
</dbReference>
<dbReference type="FunFam" id="3.30.70.270:FF:000020">
    <property type="entry name" value="Transposon Tf2-6 polyprotein-like Protein"/>
    <property type="match status" value="1"/>
</dbReference>
<comment type="caution">
    <text evidence="6">The sequence shown here is derived from an EMBL/GenBank/DDBJ whole genome shotgun (WGS) entry which is preliminary data.</text>
</comment>
<dbReference type="PANTHER" id="PTHR35046:SF26">
    <property type="entry name" value="RNA-DIRECTED DNA POLYMERASE"/>
    <property type="match status" value="1"/>
</dbReference>
<evidence type="ECO:0000313" key="6">
    <source>
        <dbReference type="EMBL" id="GKV26633.1"/>
    </source>
</evidence>
<feature type="domain" description="Integrase catalytic" evidence="4">
    <location>
        <begin position="616"/>
        <end position="729"/>
    </location>
</feature>
<keyword evidence="2" id="KW-0064">Aspartyl protease</keyword>
<evidence type="ECO:0000259" key="4">
    <source>
        <dbReference type="PROSITE" id="PS50994"/>
    </source>
</evidence>
<dbReference type="GO" id="GO:0003676">
    <property type="term" value="F:nucleic acid binding"/>
    <property type="evidence" value="ECO:0007669"/>
    <property type="project" value="InterPro"/>
</dbReference>
<dbReference type="InterPro" id="IPR041588">
    <property type="entry name" value="Integrase_H2C2"/>
</dbReference>
<dbReference type="PROSITE" id="PS50994">
    <property type="entry name" value="INTEGRASE"/>
    <property type="match status" value="1"/>
</dbReference>
<dbReference type="Gene3D" id="3.30.70.270">
    <property type="match status" value="1"/>
</dbReference>
<reference evidence="6 7" key="1">
    <citation type="journal article" date="2021" name="Commun. Biol.">
        <title>The genome of Shorea leprosula (Dipterocarpaceae) highlights the ecological relevance of drought in aseasonal tropical rainforests.</title>
        <authorList>
            <person name="Ng K.K.S."/>
            <person name="Kobayashi M.J."/>
            <person name="Fawcett J.A."/>
            <person name="Hatakeyama M."/>
            <person name="Paape T."/>
            <person name="Ng C.H."/>
            <person name="Ang C.C."/>
            <person name="Tnah L.H."/>
            <person name="Lee C.T."/>
            <person name="Nishiyama T."/>
            <person name="Sese J."/>
            <person name="O'Brien M.J."/>
            <person name="Copetti D."/>
            <person name="Mohd Noor M.I."/>
            <person name="Ong R.C."/>
            <person name="Putra M."/>
            <person name="Sireger I.Z."/>
            <person name="Indrioko S."/>
            <person name="Kosugi Y."/>
            <person name="Izuno A."/>
            <person name="Isagi Y."/>
            <person name="Lee S.L."/>
            <person name="Shimizu K.K."/>
        </authorList>
    </citation>
    <scope>NUCLEOTIDE SEQUENCE [LARGE SCALE GENOMIC DNA]</scope>
    <source>
        <strain evidence="6">214</strain>
    </source>
</reference>
<evidence type="ECO:0000256" key="1">
    <source>
        <dbReference type="ARBA" id="ARBA00022670"/>
    </source>
</evidence>
<dbReference type="InterPro" id="IPR001584">
    <property type="entry name" value="Integrase_cat-core"/>
</dbReference>
<proteinExistence type="predicted"/>
<dbReference type="Proteomes" id="UP001054252">
    <property type="component" value="Unassembled WGS sequence"/>
</dbReference>
<dbReference type="PANTHER" id="PTHR35046">
    <property type="entry name" value="ZINC KNUCKLE (CCHC-TYPE) FAMILY PROTEIN"/>
    <property type="match status" value="1"/>
</dbReference>
<dbReference type="GO" id="GO:0006508">
    <property type="term" value="P:proteolysis"/>
    <property type="evidence" value="ECO:0007669"/>
    <property type="project" value="UniProtKB-KW"/>
</dbReference>
<evidence type="ECO:0000256" key="2">
    <source>
        <dbReference type="ARBA" id="ARBA00022750"/>
    </source>
</evidence>
<dbReference type="EMBL" id="BPVZ01000072">
    <property type="protein sequence ID" value="GKV26633.1"/>
    <property type="molecule type" value="Genomic_DNA"/>
</dbReference>
<gene>
    <name evidence="6" type="ORF">SLEP1_g35898</name>
</gene>
<dbReference type="InterPro" id="IPR041577">
    <property type="entry name" value="RT_RNaseH_2"/>
</dbReference>
<protein>
    <recommendedName>
        <fullName evidence="8">Integrase catalytic domain-containing protein</fullName>
    </recommendedName>
</protein>
<feature type="compositionally biased region" description="Basic and acidic residues" evidence="3">
    <location>
        <begin position="41"/>
        <end position="50"/>
    </location>
</feature>
<dbReference type="SUPFAM" id="SSF53098">
    <property type="entry name" value="Ribonuclease H-like"/>
    <property type="match status" value="1"/>
</dbReference>
<evidence type="ECO:0000256" key="3">
    <source>
        <dbReference type="SAM" id="MobiDB-lite"/>
    </source>
</evidence>
<dbReference type="InterPro" id="IPR012337">
    <property type="entry name" value="RNaseH-like_sf"/>
</dbReference>
<feature type="region of interest" description="Disordered" evidence="3">
    <location>
        <begin position="36"/>
        <end position="76"/>
    </location>
</feature>
<name>A0AAV5KQ77_9ROSI</name>
<dbReference type="GO" id="GO:0015074">
    <property type="term" value="P:DNA integration"/>
    <property type="evidence" value="ECO:0007669"/>
    <property type="project" value="InterPro"/>
</dbReference>
<dbReference type="AlphaFoldDB" id="A0AAV5KQ77"/>
<dbReference type="InterPro" id="IPR036875">
    <property type="entry name" value="Znf_CCHC_sf"/>
</dbReference>
<dbReference type="InterPro" id="IPR043502">
    <property type="entry name" value="DNA/RNA_pol_sf"/>
</dbReference>
<sequence>MEELRQQTQRLQERLEAFEGQQAQHLQDEPHELEEYTDNENPFHHLRDNESSSSTERVRRRRPQRPQQNVAPKSTNLGIKIDIPDFEGRLQLDEFINWLHTIERVFKLKDILDNKRVKLVTIKLKKHASIWVEKQISKKNITSALKSRDFGASQGTQASKTVAKTLAKAEKEVSSSRPAQSNTRKCFKCQGFCHIASNCPNRRAVTIIGGEIHEALKDEVEKEQNDETESPQLEEELIPADHGESLVVHCTKMTYGVMLFPWMLVTCYLVALGNLTERLSMTAMPTPTQFSDVVPDEIPHGLPPMRDIQHAIDFIRGSVIPNKPAYQMNPQEYAELQRQVKELIEKGLVKESVSPCAVPVLLVPKKDGTWRIFHGLASFYRRFIKNFSSIASLITDSIKGDKISWSDKAQKSFEGLKRKLTEAPVLALPNFDLMFEVDCDASNVGIGAVLSQEGQPIAFFSEKFNDTKLRYSTYDKQFYAIVRALEHWITGFEVIKELYKDDPDFSSIWEATSNQAFQQYHCQQDYLFKGNRLCVPCCSLRDSIIWEAHNGGLAGHFGRDKTLALAKENFYWPKLEQNVIRHIQRCKVCHQAETQNTGLYLPLPIPTSPWEDKTNDASLIAELYFREIVRLYGVPKTITSDRDMKFMSHFWRTLWRKMGTQLQFSSASHPQTNGQTKAINKILGNLLRSFVGKNLQQWDLMLAQAEFAYNNYSNQASGKCPFEVVYGVRPLNPLDLAPLPTSRQFSADAEQRAKEIKKLHEEVCEKLQRQTIRYKAHHDKHQRKVVYKEGHWVWIHLRKERFPNQPNAKLSPRADGPS</sequence>
<dbReference type="Pfam" id="PF17919">
    <property type="entry name" value="RT_RNaseH_2"/>
    <property type="match status" value="1"/>
</dbReference>
<keyword evidence="1" id="KW-0645">Protease</keyword>
<dbReference type="InterPro" id="IPR017896">
    <property type="entry name" value="4Fe4S_Fe-S-bd"/>
</dbReference>
<organism evidence="6 7">
    <name type="scientific">Rubroshorea leprosula</name>
    <dbReference type="NCBI Taxonomy" id="152421"/>
    <lineage>
        <taxon>Eukaryota</taxon>
        <taxon>Viridiplantae</taxon>
        <taxon>Streptophyta</taxon>
        <taxon>Embryophyta</taxon>
        <taxon>Tracheophyta</taxon>
        <taxon>Spermatophyta</taxon>
        <taxon>Magnoliopsida</taxon>
        <taxon>eudicotyledons</taxon>
        <taxon>Gunneridae</taxon>
        <taxon>Pentapetalae</taxon>
        <taxon>rosids</taxon>
        <taxon>malvids</taxon>
        <taxon>Malvales</taxon>
        <taxon>Dipterocarpaceae</taxon>
        <taxon>Rubroshorea</taxon>
    </lineage>
</organism>
<dbReference type="GO" id="GO:0004190">
    <property type="term" value="F:aspartic-type endopeptidase activity"/>
    <property type="evidence" value="ECO:0007669"/>
    <property type="project" value="UniProtKB-KW"/>
</dbReference>
<dbReference type="GO" id="GO:0008270">
    <property type="term" value="F:zinc ion binding"/>
    <property type="evidence" value="ECO:0007669"/>
    <property type="project" value="InterPro"/>
</dbReference>
<keyword evidence="2" id="KW-0378">Hydrolase</keyword>
<dbReference type="SUPFAM" id="SSF57756">
    <property type="entry name" value="Retrovirus zinc finger-like domains"/>
    <property type="match status" value="1"/>
</dbReference>
<feature type="domain" description="4Fe-4S ferredoxin-type" evidence="5">
    <location>
        <begin position="177"/>
        <end position="210"/>
    </location>
</feature>
<keyword evidence="7" id="KW-1185">Reference proteome</keyword>
<evidence type="ECO:0000259" key="5">
    <source>
        <dbReference type="PROSITE" id="PS51379"/>
    </source>
</evidence>
<dbReference type="Gene3D" id="3.30.420.10">
    <property type="entry name" value="Ribonuclease H-like superfamily/Ribonuclease H"/>
    <property type="match status" value="1"/>
</dbReference>
<accession>A0AAV5KQ77</accession>
<evidence type="ECO:0008006" key="8">
    <source>
        <dbReference type="Google" id="ProtNLM"/>
    </source>
</evidence>
<dbReference type="FunFam" id="1.10.340.70:FF:000001">
    <property type="entry name" value="Retrovirus-related Pol polyprotein from transposon gypsy-like Protein"/>
    <property type="match status" value="1"/>
</dbReference>
<dbReference type="Gene3D" id="1.10.340.70">
    <property type="match status" value="1"/>
</dbReference>
<evidence type="ECO:0000313" key="7">
    <source>
        <dbReference type="Proteomes" id="UP001054252"/>
    </source>
</evidence>
<dbReference type="InterPro" id="IPR036397">
    <property type="entry name" value="RNaseH_sf"/>
</dbReference>